<keyword evidence="2" id="KW-0472">Membrane</keyword>
<name>A0A6A5RCD5_9PLEO</name>
<accession>A0A6A5RCD5</accession>
<evidence type="ECO:0000256" key="2">
    <source>
        <dbReference type="SAM" id="Phobius"/>
    </source>
</evidence>
<feature type="compositionally biased region" description="Polar residues" evidence="1">
    <location>
        <begin position="113"/>
        <end position="128"/>
    </location>
</feature>
<dbReference type="AlphaFoldDB" id="A0A6A5RCD5"/>
<feature type="transmembrane region" description="Helical" evidence="2">
    <location>
        <begin position="244"/>
        <end position="263"/>
    </location>
</feature>
<gene>
    <name evidence="3" type="ORF">M421DRAFT_8227</name>
</gene>
<dbReference type="EMBL" id="ML978987">
    <property type="protein sequence ID" value="KAF1925163.1"/>
    <property type="molecule type" value="Genomic_DNA"/>
</dbReference>
<feature type="region of interest" description="Disordered" evidence="1">
    <location>
        <begin position="1"/>
        <end position="20"/>
    </location>
</feature>
<proteinExistence type="predicted"/>
<keyword evidence="2" id="KW-1133">Transmembrane helix</keyword>
<dbReference type="RefSeq" id="XP_033445415.1">
    <property type="nucleotide sequence ID" value="XM_033597533.1"/>
</dbReference>
<evidence type="ECO:0000313" key="3">
    <source>
        <dbReference type="EMBL" id="KAF1925163.1"/>
    </source>
</evidence>
<evidence type="ECO:0000313" key="4">
    <source>
        <dbReference type="Proteomes" id="UP000800082"/>
    </source>
</evidence>
<keyword evidence="4" id="KW-1185">Reference proteome</keyword>
<evidence type="ECO:0000256" key="1">
    <source>
        <dbReference type="SAM" id="MobiDB-lite"/>
    </source>
</evidence>
<feature type="region of interest" description="Disordered" evidence="1">
    <location>
        <begin position="64"/>
        <end position="86"/>
    </location>
</feature>
<organism evidence="3 4">
    <name type="scientific">Didymella exigua CBS 183.55</name>
    <dbReference type="NCBI Taxonomy" id="1150837"/>
    <lineage>
        <taxon>Eukaryota</taxon>
        <taxon>Fungi</taxon>
        <taxon>Dikarya</taxon>
        <taxon>Ascomycota</taxon>
        <taxon>Pezizomycotina</taxon>
        <taxon>Dothideomycetes</taxon>
        <taxon>Pleosporomycetidae</taxon>
        <taxon>Pleosporales</taxon>
        <taxon>Pleosporineae</taxon>
        <taxon>Didymellaceae</taxon>
        <taxon>Didymella</taxon>
    </lineage>
</organism>
<dbReference type="GeneID" id="54355200"/>
<dbReference type="Proteomes" id="UP000800082">
    <property type="component" value="Unassembled WGS sequence"/>
</dbReference>
<reference evidence="3" key="1">
    <citation type="journal article" date="2020" name="Stud. Mycol.">
        <title>101 Dothideomycetes genomes: a test case for predicting lifestyles and emergence of pathogens.</title>
        <authorList>
            <person name="Haridas S."/>
            <person name="Albert R."/>
            <person name="Binder M."/>
            <person name="Bloem J."/>
            <person name="Labutti K."/>
            <person name="Salamov A."/>
            <person name="Andreopoulos B."/>
            <person name="Baker S."/>
            <person name="Barry K."/>
            <person name="Bills G."/>
            <person name="Bluhm B."/>
            <person name="Cannon C."/>
            <person name="Castanera R."/>
            <person name="Culley D."/>
            <person name="Daum C."/>
            <person name="Ezra D."/>
            <person name="Gonzalez J."/>
            <person name="Henrissat B."/>
            <person name="Kuo A."/>
            <person name="Liang C."/>
            <person name="Lipzen A."/>
            <person name="Lutzoni F."/>
            <person name="Magnuson J."/>
            <person name="Mondo S."/>
            <person name="Nolan M."/>
            <person name="Ohm R."/>
            <person name="Pangilinan J."/>
            <person name="Park H.-J."/>
            <person name="Ramirez L."/>
            <person name="Alfaro M."/>
            <person name="Sun H."/>
            <person name="Tritt A."/>
            <person name="Yoshinaga Y."/>
            <person name="Zwiers L.-H."/>
            <person name="Turgeon B."/>
            <person name="Goodwin S."/>
            <person name="Spatafora J."/>
            <person name="Crous P."/>
            <person name="Grigoriev I."/>
        </authorList>
    </citation>
    <scope>NUCLEOTIDE SEQUENCE</scope>
    <source>
        <strain evidence="3">CBS 183.55</strain>
    </source>
</reference>
<sequence length="312" mass="33645">MTPDVPSGSSSWGARRHSNDELKDFVDVECPSTPLLSDACSDSSFSFVEPFSSPEATTEVLARAKGRKSADQQIIEEEASRSSRNVLLSYPPEQASLDQQELQLDDDECPSVSAPSDTGQQEATHAQNDVQYTEAKLRALEDLLVAESQKLSSGAPRHPQLTPNIREVQTTEHAIPPGKHALSHTATTTVLDERPMRPMVQLSITAFKTVFERHPVSLAGADAQQNEAQLSNSSTPDASLPDGGLTPLAIVVIVSAWVLCALLRSLVRSMANGESVQGGWIVEDLTVAIVSAVMTCIGFHVSLAERIEAYEE</sequence>
<keyword evidence="2" id="KW-0812">Transmembrane</keyword>
<feature type="region of interest" description="Disordered" evidence="1">
    <location>
        <begin position="98"/>
        <end position="128"/>
    </location>
</feature>
<protein>
    <submittedName>
        <fullName evidence="3">Uncharacterized protein</fullName>
    </submittedName>
</protein>